<dbReference type="Gene3D" id="3.30.70.270">
    <property type="match status" value="1"/>
</dbReference>
<dbReference type="InterPro" id="IPR029787">
    <property type="entry name" value="Nucleotide_cyclase"/>
</dbReference>
<dbReference type="NCBIfam" id="TIGR00229">
    <property type="entry name" value="sensory_box"/>
    <property type="match status" value="1"/>
</dbReference>
<evidence type="ECO:0000313" key="4">
    <source>
        <dbReference type="EMBL" id="MDR7270143.1"/>
    </source>
</evidence>
<dbReference type="InterPro" id="IPR035965">
    <property type="entry name" value="PAS-like_dom_sf"/>
</dbReference>
<dbReference type="Gene3D" id="3.30.450.20">
    <property type="entry name" value="PAS domain"/>
    <property type="match status" value="3"/>
</dbReference>
<dbReference type="SUPFAM" id="SSF55073">
    <property type="entry name" value="Nucleotide cyclase"/>
    <property type="match status" value="1"/>
</dbReference>
<dbReference type="CDD" id="cd01949">
    <property type="entry name" value="GGDEF"/>
    <property type="match status" value="1"/>
</dbReference>
<gene>
    <name evidence="4" type="ORF">J2X20_002801</name>
</gene>
<dbReference type="InterPro" id="IPR000014">
    <property type="entry name" value="PAS"/>
</dbReference>
<dbReference type="InterPro" id="IPR043128">
    <property type="entry name" value="Rev_trsase/Diguanyl_cyclase"/>
</dbReference>
<dbReference type="CDD" id="cd12915">
    <property type="entry name" value="PDC2_DGC_like"/>
    <property type="match status" value="1"/>
</dbReference>
<dbReference type="CDD" id="cd12914">
    <property type="entry name" value="PDC1_DGC_like"/>
    <property type="match status" value="1"/>
</dbReference>
<feature type="domain" description="PAS" evidence="2">
    <location>
        <begin position="356"/>
        <end position="399"/>
    </location>
</feature>
<dbReference type="InterPro" id="IPR013655">
    <property type="entry name" value="PAS_fold_3"/>
</dbReference>
<dbReference type="InterPro" id="IPR052163">
    <property type="entry name" value="DGC-Regulatory_Protein"/>
</dbReference>
<feature type="domain" description="GGDEF" evidence="3">
    <location>
        <begin position="481"/>
        <end position="615"/>
    </location>
</feature>
<evidence type="ECO:0000259" key="2">
    <source>
        <dbReference type="PROSITE" id="PS50112"/>
    </source>
</evidence>
<dbReference type="PROSITE" id="PS50112">
    <property type="entry name" value="PAS"/>
    <property type="match status" value="1"/>
</dbReference>
<dbReference type="Pfam" id="PF08447">
    <property type="entry name" value="PAS_3"/>
    <property type="match status" value="1"/>
</dbReference>
<organism evidence="4 5">
    <name type="scientific">Roseateles saccharophilus</name>
    <name type="common">Pseudomonas saccharophila</name>
    <dbReference type="NCBI Taxonomy" id="304"/>
    <lineage>
        <taxon>Bacteria</taxon>
        <taxon>Pseudomonadati</taxon>
        <taxon>Pseudomonadota</taxon>
        <taxon>Betaproteobacteria</taxon>
        <taxon>Burkholderiales</taxon>
        <taxon>Sphaerotilaceae</taxon>
        <taxon>Roseateles</taxon>
    </lineage>
</organism>
<accession>A0ABU1YMQ2</accession>
<dbReference type="PROSITE" id="PS50887">
    <property type="entry name" value="GGDEF"/>
    <property type="match status" value="1"/>
</dbReference>
<dbReference type="InterPro" id="IPR054327">
    <property type="entry name" value="His-kinase-like_sensor"/>
</dbReference>
<name>A0ABU1YMQ2_ROSSA</name>
<reference evidence="4 5" key="1">
    <citation type="submission" date="2023-07" db="EMBL/GenBank/DDBJ databases">
        <title>Sorghum-associated microbial communities from plants grown in Nebraska, USA.</title>
        <authorList>
            <person name="Schachtman D."/>
        </authorList>
    </citation>
    <scope>NUCLEOTIDE SEQUENCE [LARGE SCALE GENOMIC DNA]</scope>
    <source>
        <strain evidence="4 5">BE314</strain>
    </source>
</reference>
<feature type="transmembrane region" description="Helical" evidence="1">
    <location>
        <begin position="291"/>
        <end position="313"/>
    </location>
</feature>
<proteinExistence type="predicted"/>
<sequence length="618" mass="67867">MPWRTSASLLRFRRYLILGNLVVLAMVVLVALQVAHASYQTHEARARQSAANLAQTLSQSVSAGLKLVDNSLQTTLKRLDELQARGVADPRELARIAEEQRSLVPAVDALRVTDASGLVLNPGDRPAVSMADRDYFQAAKAEPTRTVVSEPVRGRLIGGWGLAIARARTAADGSFLGVVYASIKAERFRDDFKRADVGAQGAVTLRSGSLQLIARHSLLDANPEAGTGTAKVSDQLRAALAHDPKRGSFVTRTVLDGIERVTAYEAVPDYPMLLLVGLATDDFYTAWRREVAVLAALMLLLEALLVAFSVFIYRAQARQVKERGRVELLAAERGALLDNELIAMVRLRDRREVWHNAALAQLFGYEPGELSGQPSRLLYLDDESYAQVGRAYQHQLETLRSYRTQLRMRRKDGSAIWIDLSGTALPDGESLWLLLDISAIKHSEEQARHLAFHDVLTGLPNRHLLFESLAFMLRDAGRNDRWLAICYLDLDGFKAVNDTRGHDAGDAVLRAAAERLTANVRINDVVARIGGDEFVLVLNQLGGLSDERHALNRLLDAFEAPFPLPGGGSAQVGISIGVAMYPRHGKDVNTLITRADQAMLAGKRAGKGRWVMVEDEPT</sequence>
<evidence type="ECO:0000256" key="1">
    <source>
        <dbReference type="SAM" id="Phobius"/>
    </source>
</evidence>
<keyword evidence="1" id="KW-0812">Transmembrane</keyword>
<dbReference type="CDD" id="cd00130">
    <property type="entry name" value="PAS"/>
    <property type="match status" value="1"/>
</dbReference>
<protein>
    <submittedName>
        <fullName evidence="4">Diguanylate cyclase (GGDEF)-like protein/PAS domain S-box-containing protein</fullName>
    </submittedName>
</protein>
<dbReference type="Proteomes" id="UP001180453">
    <property type="component" value="Unassembled WGS sequence"/>
</dbReference>
<comment type="caution">
    <text evidence="4">The sequence shown here is derived from an EMBL/GenBank/DDBJ whole genome shotgun (WGS) entry which is preliminary data.</text>
</comment>
<keyword evidence="1" id="KW-0472">Membrane</keyword>
<dbReference type="Pfam" id="PF22588">
    <property type="entry name" value="dCache_1_like"/>
    <property type="match status" value="1"/>
</dbReference>
<dbReference type="PANTHER" id="PTHR46663">
    <property type="entry name" value="DIGUANYLATE CYCLASE DGCT-RELATED"/>
    <property type="match status" value="1"/>
</dbReference>
<dbReference type="InterPro" id="IPR000160">
    <property type="entry name" value="GGDEF_dom"/>
</dbReference>
<evidence type="ECO:0000313" key="5">
    <source>
        <dbReference type="Proteomes" id="UP001180453"/>
    </source>
</evidence>
<dbReference type="NCBIfam" id="TIGR00254">
    <property type="entry name" value="GGDEF"/>
    <property type="match status" value="1"/>
</dbReference>
<dbReference type="SUPFAM" id="SSF55785">
    <property type="entry name" value="PYP-like sensor domain (PAS domain)"/>
    <property type="match status" value="1"/>
</dbReference>
<dbReference type="EMBL" id="JAVDXU010000002">
    <property type="protein sequence ID" value="MDR7270143.1"/>
    <property type="molecule type" value="Genomic_DNA"/>
</dbReference>
<dbReference type="Pfam" id="PF00990">
    <property type="entry name" value="GGDEF"/>
    <property type="match status" value="1"/>
</dbReference>
<keyword evidence="1" id="KW-1133">Transmembrane helix</keyword>
<dbReference type="PANTHER" id="PTHR46663:SF2">
    <property type="entry name" value="GGDEF DOMAIN-CONTAINING PROTEIN"/>
    <property type="match status" value="1"/>
</dbReference>
<dbReference type="SMART" id="SM00267">
    <property type="entry name" value="GGDEF"/>
    <property type="match status" value="1"/>
</dbReference>
<keyword evidence="5" id="KW-1185">Reference proteome</keyword>
<evidence type="ECO:0000259" key="3">
    <source>
        <dbReference type="PROSITE" id="PS50887"/>
    </source>
</evidence>
<dbReference type="RefSeq" id="WP_310265732.1">
    <property type="nucleotide sequence ID" value="NZ_JAVDXU010000002.1"/>
</dbReference>